<dbReference type="Proteomes" id="UP000245207">
    <property type="component" value="Unassembled WGS sequence"/>
</dbReference>
<dbReference type="GO" id="GO:0003964">
    <property type="term" value="F:RNA-directed DNA polymerase activity"/>
    <property type="evidence" value="ECO:0007669"/>
    <property type="project" value="UniProtKB-KW"/>
</dbReference>
<proteinExistence type="predicted"/>
<dbReference type="EMBL" id="PKPP01005902">
    <property type="protein sequence ID" value="PWA58416.1"/>
    <property type="molecule type" value="Genomic_DNA"/>
</dbReference>
<keyword evidence="1" id="KW-0808">Transferase</keyword>
<accession>A0A2U1MB27</accession>
<gene>
    <name evidence="1" type="ORF">CTI12_AA400310</name>
</gene>
<name>A0A2U1MB27_ARTAN</name>
<evidence type="ECO:0000313" key="1">
    <source>
        <dbReference type="EMBL" id="PWA58416.1"/>
    </source>
</evidence>
<reference evidence="1 2" key="1">
    <citation type="journal article" date="2018" name="Mol. Plant">
        <title>The genome of Artemisia annua provides insight into the evolution of Asteraceae family and artemisinin biosynthesis.</title>
        <authorList>
            <person name="Shen Q."/>
            <person name="Zhang L."/>
            <person name="Liao Z."/>
            <person name="Wang S."/>
            <person name="Yan T."/>
            <person name="Shi P."/>
            <person name="Liu M."/>
            <person name="Fu X."/>
            <person name="Pan Q."/>
            <person name="Wang Y."/>
            <person name="Lv Z."/>
            <person name="Lu X."/>
            <person name="Zhang F."/>
            <person name="Jiang W."/>
            <person name="Ma Y."/>
            <person name="Chen M."/>
            <person name="Hao X."/>
            <person name="Li L."/>
            <person name="Tang Y."/>
            <person name="Lv G."/>
            <person name="Zhou Y."/>
            <person name="Sun X."/>
            <person name="Brodelius P.E."/>
            <person name="Rose J.K.C."/>
            <person name="Tang K."/>
        </authorList>
    </citation>
    <scope>NUCLEOTIDE SEQUENCE [LARGE SCALE GENOMIC DNA]</scope>
    <source>
        <strain evidence="2">cv. Huhao1</strain>
        <tissue evidence="1">Leaf</tissue>
    </source>
</reference>
<keyword evidence="1" id="KW-0695">RNA-directed DNA polymerase</keyword>
<organism evidence="1 2">
    <name type="scientific">Artemisia annua</name>
    <name type="common">Sweet wormwood</name>
    <dbReference type="NCBI Taxonomy" id="35608"/>
    <lineage>
        <taxon>Eukaryota</taxon>
        <taxon>Viridiplantae</taxon>
        <taxon>Streptophyta</taxon>
        <taxon>Embryophyta</taxon>
        <taxon>Tracheophyta</taxon>
        <taxon>Spermatophyta</taxon>
        <taxon>Magnoliopsida</taxon>
        <taxon>eudicotyledons</taxon>
        <taxon>Gunneridae</taxon>
        <taxon>Pentapetalae</taxon>
        <taxon>asterids</taxon>
        <taxon>campanulids</taxon>
        <taxon>Asterales</taxon>
        <taxon>Asteraceae</taxon>
        <taxon>Asteroideae</taxon>
        <taxon>Anthemideae</taxon>
        <taxon>Artemisiinae</taxon>
        <taxon>Artemisia</taxon>
    </lineage>
</organism>
<comment type="caution">
    <text evidence="1">The sequence shown here is derived from an EMBL/GenBank/DDBJ whole genome shotgun (WGS) entry which is preliminary data.</text>
</comment>
<evidence type="ECO:0000313" key="2">
    <source>
        <dbReference type="Proteomes" id="UP000245207"/>
    </source>
</evidence>
<keyword evidence="1" id="KW-0548">Nucleotidyltransferase</keyword>
<sequence>MLDTDRDCSVASRISIPNWQAVLRRCPRGGVELSQFEALQAILKDVVLSDQCDSWKWSLDVSTGFSVASVRHLVDSRFLVVDQIATCWNRHVPIKINVFLRRL</sequence>
<keyword evidence="2" id="KW-1185">Reference proteome</keyword>
<dbReference type="OrthoDB" id="684023at2759"/>
<protein>
    <submittedName>
        <fullName evidence="1">RNA-directed DNA polymerase, eukaryota</fullName>
    </submittedName>
</protein>
<dbReference type="AlphaFoldDB" id="A0A2U1MB27"/>